<evidence type="ECO:0000313" key="7">
    <source>
        <dbReference type="EMBL" id="MDX8418861.1"/>
    </source>
</evidence>
<evidence type="ECO:0000256" key="1">
    <source>
        <dbReference type="ARBA" id="ARBA00011407"/>
    </source>
</evidence>
<name>A0AB35U4R9_9FIRM</name>
<accession>A0AB35U4R9</accession>
<dbReference type="RefSeq" id="WP_277652861.1">
    <property type="nucleotide sequence ID" value="NZ_JALBUR010000002.1"/>
</dbReference>
<dbReference type="InterPro" id="IPR051239">
    <property type="entry name" value="2'-dNMP_N-hydrolase"/>
</dbReference>
<dbReference type="GO" id="GO:0009117">
    <property type="term" value="P:nucleotide metabolic process"/>
    <property type="evidence" value="ECO:0007669"/>
    <property type="project" value="UniProtKB-KW"/>
</dbReference>
<feature type="binding site" description="in other chain" evidence="6">
    <location>
        <position position="21"/>
    </location>
    <ligand>
        <name>substrate</name>
        <note>ligand shared between homodimeric partners</note>
    </ligand>
</feature>
<dbReference type="EMBL" id="JALBUR010000002">
    <property type="protein sequence ID" value="MDX8418861.1"/>
    <property type="molecule type" value="Genomic_DNA"/>
</dbReference>
<evidence type="ECO:0000256" key="2">
    <source>
        <dbReference type="ARBA" id="ARBA00022801"/>
    </source>
</evidence>
<keyword evidence="4 6" id="KW-0326">Glycosidase</keyword>
<comment type="catalytic activity">
    <reaction evidence="6">
        <text>a purine 2'-deoxyribonucleoside 5'-phosphate + H2O = a purine nucleobase + 2-deoxy-D-ribose 5-phosphate</text>
        <dbReference type="Rhea" id="RHEA:51132"/>
        <dbReference type="ChEBI" id="CHEBI:15377"/>
        <dbReference type="ChEBI" id="CHEBI:26386"/>
        <dbReference type="ChEBI" id="CHEBI:62877"/>
        <dbReference type="ChEBI" id="CHEBI:142198"/>
    </reaction>
</comment>
<keyword evidence="8" id="KW-1185">Reference proteome</keyword>
<dbReference type="AlphaFoldDB" id="A0AB35U4R9"/>
<comment type="subunit">
    <text evidence="1 6">Monomer and homodimer.</text>
</comment>
<comment type="caution">
    <text evidence="7">The sequence shown here is derived from an EMBL/GenBank/DDBJ whole genome shotgun (WGS) entry which is preliminary data.</text>
</comment>
<feature type="binding site" description="in other chain" evidence="6">
    <location>
        <position position="85"/>
    </location>
    <ligand>
        <name>substrate</name>
        <note>ligand shared between homodimeric partners</note>
    </ligand>
</feature>
<organism evidence="7 8">
    <name type="scientific">Grylomicrobium aquisgranensis</name>
    <dbReference type="NCBI Taxonomy" id="2926318"/>
    <lineage>
        <taxon>Bacteria</taxon>
        <taxon>Bacillati</taxon>
        <taxon>Bacillota</taxon>
        <taxon>Erysipelotrichia</taxon>
        <taxon>Erysipelotrichales</taxon>
        <taxon>Erysipelotrichaceae</taxon>
        <taxon>Grylomicrobium</taxon>
    </lineage>
</organism>
<dbReference type="PANTHER" id="PTHR15364">
    <property type="entry name" value="2'-DEOXYNUCLEOSIDE 5'-PHOSPHATE N-HYDROLASE 1"/>
    <property type="match status" value="1"/>
</dbReference>
<dbReference type="HAMAP" id="MF_03036">
    <property type="entry name" value="Nuc_phosphate_hydrolase"/>
    <property type="match status" value="1"/>
</dbReference>
<keyword evidence="2 6" id="KW-0378">Hydrolase</keyword>
<comment type="function">
    <text evidence="6">Catalyzes the cleavage of the N-glycosidic bond of deoxyribonucleoside 5'-monophosphates to yield deoxyribose 5-phosphate and a purine or pyrimidine base.</text>
</comment>
<dbReference type="InterPro" id="IPR028607">
    <property type="entry name" value="DNPH1"/>
</dbReference>
<sequence>MKKKVYFAGSIRGGREDAQLYKDAIQHIQETDIVLTEHVGDLTRSIHEQERDRDNLIYTQDTNWLKECDLVIAECTRPSLGVGYELAYAENLNKPVYVFYRPEMCQLSAMIKGDQYFHISTYSTKEELFQKINNILQK</sequence>
<dbReference type="GO" id="GO:0009116">
    <property type="term" value="P:nucleoside metabolic process"/>
    <property type="evidence" value="ECO:0007669"/>
    <property type="project" value="UniProtKB-UniRule"/>
</dbReference>
<evidence type="ECO:0000313" key="8">
    <source>
        <dbReference type="Proteomes" id="UP001286174"/>
    </source>
</evidence>
<comment type="catalytic activity">
    <reaction evidence="5">
        <text>5-hydroxymethyl-dUMP + H2O = 5-hydroxymethyluracil + 2-deoxy-D-ribose 5-phosphate</text>
        <dbReference type="Rhea" id="RHEA:77099"/>
        <dbReference type="ChEBI" id="CHEBI:15377"/>
        <dbReference type="ChEBI" id="CHEBI:16964"/>
        <dbReference type="ChEBI" id="CHEBI:62877"/>
        <dbReference type="ChEBI" id="CHEBI:90409"/>
    </reaction>
    <physiologicalReaction direction="left-to-right" evidence="5">
        <dbReference type="Rhea" id="RHEA:77100"/>
    </physiologicalReaction>
</comment>
<feature type="binding site" evidence="6">
    <location>
        <begin position="108"/>
        <end position="110"/>
    </location>
    <ligand>
        <name>substrate</name>
        <note>ligand shared between homodimeric partners</note>
    </ligand>
</feature>
<comment type="similarity">
    <text evidence="6">Belongs to the 2'-deoxynucleoside 5'-phosphate N-hydrolase 1 family.</text>
</comment>
<dbReference type="GO" id="GO:0070694">
    <property type="term" value="F:5-hydroxymethyl-dUMP N-hydrolase activity"/>
    <property type="evidence" value="ECO:0007669"/>
    <property type="project" value="InterPro"/>
</dbReference>
<evidence type="ECO:0000256" key="3">
    <source>
        <dbReference type="ARBA" id="ARBA00023080"/>
    </source>
</evidence>
<dbReference type="SUPFAM" id="SSF52309">
    <property type="entry name" value="N-(deoxy)ribosyltransferase-like"/>
    <property type="match status" value="1"/>
</dbReference>
<keyword evidence="3 6" id="KW-0546">Nucleotide metabolism</keyword>
<evidence type="ECO:0000256" key="4">
    <source>
        <dbReference type="ARBA" id="ARBA00023295"/>
    </source>
</evidence>
<dbReference type="GO" id="GO:0009159">
    <property type="term" value="P:deoxyribonucleoside monophosphate catabolic process"/>
    <property type="evidence" value="ECO:0007669"/>
    <property type="project" value="InterPro"/>
</dbReference>
<dbReference type="Pfam" id="PF05014">
    <property type="entry name" value="Nuc_deoxyrib_tr"/>
    <property type="match status" value="1"/>
</dbReference>
<dbReference type="InterPro" id="IPR007710">
    <property type="entry name" value="Nucleoside_deoxyribTrfase"/>
</dbReference>
<comment type="caution">
    <text evidence="6">Lacks conserved residue(s) required for the propagation of feature annotation.</text>
</comment>
<evidence type="ECO:0000256" key="6">
    <source>
        <dbReference type="HAMAP-Rule" id="MF_03036"/>
    </source>
</evidence>
<comment type="catalytic activity">
    <reaction evidence="6">
        <text>a pyrimidine 2'-deoxyribonucleoside 5'-phosphate + H2O = a pyrimidine nucleobase + 2-deoxy-D-ribose 5-phosphate</text>
        <dbReference type="Rhea" id="RHEA:57852"/>
        <dbReference type="ChEBI" id="CHEBI:15377"/>
        <dbReference type="ChEBI" id="CHEBI:26432"/>
        <dbReference type="ChEBI" id="CHEBI:62877"/>
        <dbReference type="ChEBI" id="CHEBI:142209"/>
    </reaction>
</comment>
<reference evidence="7 8" key="1">
    <citation type="submission" date="2022-03" db="EMBL/GenBank/DDBJ databases">
        <title>Novel taxa within the pig intestine.</title>
        <authorList>
            <person name="Wylensek D."/>
            <person name="Bishof K."/>
            <person name="Afrizal A."/>
            <person name="Clavel T."/>
        </authorList>
    </citation>
    <scope>NUCLEOTIDE SEQUENCE [LARGE SCALE GENOMIC DNA]</scope>
    <source>
        <strain evidence="7 8">CLA-KB-P133</strain>
    </source>
</reference>
<dbReference type="Proteomes" id="UP001286174">
    <property type="component" value="Unassembled WGS sequence"/>
</dbReference>
<dbReference type="Gene3D" id="3.40.50.450">
    <property type="match status" value="1"/>
</dbReference>
<dbReference type="EC" id="3.2.2.-" evidence="6"/>
<protein>
    <recommendedName>
        <fullName evidence="6">Putative 2'-deoxynucleoside 5'-phosphate N-hydrolase 1</fullName>
        <ecNumber evidence="6">3.2.2.-</ecNumber>
    </recommendedName>
</protein>
<gene>
    <name evidence="7" type="ORF">MOZ60_01990</name>
</gene>
<dbReference type="PANTHER" id="PTHR15364:SF0">
    <property type="entry name" value="2'-DEOXYNUCLEOSIDE 5'-PHOSPHATE N-HYDROLASE 1"/>
    <property type="match status" value="1"/>
</dbReference>
<evidence type="ECO:0000256" key="5">
    <source>
        <dbReference type="ARBA" id="ARBA00047460"/>
    </source>
</evidence>
<proteinExistence type="inferred from homology"/>